<evidence type="ECO:0000256" key="5">
    <source>
        <dbReference type="SAM" id="Phobius"/>
    </source>
</evidence>
<feature type="transmembrane region" description="Helical" evidence="5">
    <location>
        <begin position="249"/>
        <end position="272"/>
    </location>
</feature>
<keyword evidence="7" id="KW-1185">Reference proteome</keyword>
<accession>A0A3M7P6M6</accession>
<keyword evidence="3 5" id="KW-1133">Transmembrane helix</keyword>
<reference evidence="6 7" key="1">
    <citation type="journal article" date="2018" name="Sci. Rep.">
        <title>Genomic signatures of local adaptation to the degree of environmental predictability in rotifers.</title>
        <authorList>
            <person name="Franch-Gras L."/>
            <person name="Hahn C."/>
            <person name="Garcia-Roger E.M."/>
            <person name="Carmona M.J."/>
            <person name="Serra M."/>
            <person name="Gomez A."/>
        </authorList>
    </citation>
    <scope>NUCLEOTIDE SEQUENCE [LARGE SCALE GENOMIC DNA]</scope>
    <source>
        <strain evidence="6">HYR1</strain>
    </source>
</reference>
<dbReference type="PANTHER" id="PTHR24064">
    <property type="entry name" value="SOLUTE CARRIER FAMILY 22 MEMBER"/>
    <property type="match status" value="1"/>
</dbReference>
<evidence type="ECO:0000256" key="2">
    <source>
        <dbReference type="ARBA" id="ARBA00022692"/>
    </source>
</evidence>
<feature type="transmembrane region" description="Helical" evidence="5">
    <location>
        <begin position="160"/>
        <end position="178"/>
    </location>
</feature>
<dbReference type="OrthoDB" id="2544694at2759"/>
<comment type="subcellular location">
    <subcellularLocation>
        <location evidence="1">Membrane</location>
        <topology evidence="1">Multi-pass membrane protein</topology>
    </subcellularLocation>
</comment>
<dbReference type="GO" id="GO:0022857">
    <property type="term" value="F:transmembrane transporter activity"/>
    <property type="evidence" value="ECO:0007669"/>
    <property type="project" value="InterPro"/>
</dbReference>
<dbReference type="AlphaFoldDB" id="A0A3M7P6M6"/>
<dbReference type="GO" id="GO:0016020">
    <property type="term" value="C:membrane"/>
    <property type="evidence" value="ECO:0007669"/>
    <property type="project" value="UniProtKB-SubCell"/>
</dbReference>
<keyword evidence="2 5" id="KW-0812">Transmembrane</keyword>
<gene>
    <name evidence="6" type="ORF">BpHYR1_021596</name>
</gene>
<comment type="caution">
    <text evidence="6">The sequence shown here is derived from an EMBL/GenBank/DDBJ whole genome shotgun (WGS) entry which is preliminary data.</text>
</comment>
<sequence>MTKVEEMLENLNGFGKYQKFRFTLLCLSGLLPPIASYIHSFIAASPKYSTKISIYSASCGDYDYNSSLIFNGISYYNSQPYREKCGRVFTNNSLNSSLNHHEKICSHWTYDKTYYKKTLTEQLFKMYKNDLKNSTCHTLIFFCKMEDLKIQPKNKFLKKILSSQISSFYFVSIINLFTNPDQGLSICDRAIWRSFMQSVYYAGVLMGSIVIGQIGKKHGQRLAVWLSLVLLVLGGSTLSFSSYQRIDYLVLLAGRFLIAVGSHGISINSYLLTMEFIDKSNRKYCALVFEFVFAIGQMVLVVLSDESLQYLSKKKDYVNLERLLKKIAQSNNTKFDQVLWKSFITKENHERKLSNASQIVNNFIFHGLGLRSNDLGISPYESFALSAFIELISILFTFRLLRRNFRRTFYFIFMTISESLWLIVSSAMIAKFSIACSYAIIRLYSNEYFPEMLYNGTHWLSNCTIYNRTRWLDGQDICLEKMENTDSNDDLEINKETK</sequence>
<evidence type="ECO:0000256" key="1">
    <source>
        <dbReference type="ARBA" id="ARBA00004141"/>
    </source>
</evidence>
<evidence type="ECO:0000256" key="3">
    <source>
        <dbReference type="ARBA" id="ARBA00022989"/>
    </source>
</evidence>
<proteinExistence type="predicted"/>
<feature type="transmembrane region" description="Helical" evidence="5">
    <location>
        <begin position="222"/>
        <end position="243"/>
    </location>
</feature>
<dbReference type="InterPro" id="IPR005828">
    <property type="entry name" value="MFS_sugar_transport-like"/>
</dbReference>
<keyword evidence="4 5" id="KW-0472">Membrane</keyword>
<dbReference type="Gene3D" id="1.20.1250.20">
    <property type="entry name" value="MFS general substrate transporter like domains"/>
    <property type="match status" value="1"/>
</dbReference>
<organism evidence="6 7">
    <name type="scientific">Brachionus plicatilis</name>
    <name type="common">Marine rotifer</name>
    <name type="synonym">Brachionus muelleri</name>
    <dbReference type="NCBI Taxonomy" id="10195"/>
    <lineage>
        <taxon>Eukaryota</taxon>
        <taxon>Metazoa</taxon>
        <taxon>Spiralia</taxon>
        <taxon>Gnathifera</taxon>
        <taxon>Rotifera</taxon>
        <taxon>Eurotatoria</taxon>
        <taxon>Monogononta</taxon>
        <taxon>Pseudotrocha</taxon>
        <taxon>Ploima</taxon>
        <taxon>Brachionidae</taxon>
        <taxon>Brachionus</taxon>
    </lineage>
</organism>
<dbReference type="InterPro" id="IPR036259">
    <property type="entry name" value="MFS_trans_sf"/>
</dbReference>
<dbReference type="STRING" id="10195.A0A3M7P6M6"/>
<protein>
    <submittedName>
        <fullName evidence="6">Organic cation transporter</fullName>
    </submittedName>
</protein>
<evidence type="ECO:0000313" key="6">
    <source>
        <dbReference type="EMBL" id="RMZ94746.1"/>
    </source>
</evidence>
<feature type="transmembrane region" description="Helical" evidence="5">
    <location>
        <begin position="198"/>
        <end position="215"/>
    </location>
</feature>
<dbReference type="Pfam" id="PF00083">
    <property type="entry name" value="Sugar_tr"/>
    <property type="match status" value="1"/>
</dbReference>
<name>A0A3M7P6M6_BRAPC</name>
<evidence type="ECO:0000313" key="7">
    <source>
        <dbReference type="Proteomes" id="UP000276133"/>
    </source>
</evidence>
<dbReference type="SUPFAM" id="SSF103473">
    <property type="entry name" value="MFS general substrate transporter"/>
    <property type="match status" value="1"/>
</dbReference>
<dbReference type="Proteomes" id="UP000276133">
    <property type="component" value="Unassembled WGS sequence"/>
</dbReference>
<feature type="transmembrane region" description="Helical" evidence="5">
    <location>
        <begin position="20"/>
        <end position="44"/>
    </location>
</feature>
<evidence type="ECO:0000256" key="4">
    <source>
        <dbReference type="ARBA" id="ARBA00023136"/>
    </source>
</evidence>
<feature type="transmembrane region" description="Helical" evidence="5">
    <location>
        <begin position="383"/>
        <end position="401"/>
    </location>
</feature>
<feature type="transmembrane region" description="Helical" evidence="5">
    <location>
        <begin position="284"/>
        <end position="303"/>
    </location>
</feature>
<feature type="transmembrane region" description="Helical" evidence="5">
    <location>
        <begin position="408"/>
        <end position="430"/>
    </location>
</feature>
<dbReference type="EMBL" id="REGN01012833">
    <property type="protein sequence ID" value="RMZ94746.1"/>
    <property type="molecule type" value="Genomic_DNA"/>
</dbReference>